<name>L1I7Z3_GUITC</name>
<accession>L1I7Z3</accession>
<dbReference type="GeneID" id="17288936"/>
<dbReference type="RefSeq" id="XP_005819187.1">
    <property type="nucleotide sequence ID" value="XM_005819130.1"/>
</dbReference>
<dbReference type="HOGENOM" id="CLU_606153_0_0_1"/>
<dbReference type="AlphaFoldDB" id="L1I7Z3"/>
<dbReference type="EMBL" id="JH993205">
    <property type="protein sequence ID" value="EKX32207.1"/>
    <property type="molecule type" value="Genomic_DNA"/>
</dbReference>
<dbReference type="Proteomes" id="UP000011087">
    <property type="component" value="Unassembled WGS sequence"/>
</dbReference>
<dbReference type="EnsemblProtists" id="EKX32207">
    <property type="protein sequence ID" value="EKX32207"/>
    <property type="gene ID" value="GUITHDRAFT_121630"/>
</dbReference>
<sequence>MASMGLPMRGSTTTTRCWGGITPYVYGDSARLSTQTSYLNVPYRIQKIVPEIMLPPIGDGKGMVRISHAVDYGDIAWSLRLRSVQNTLGVTVKAAEGVKDSGTHLTAFINLPTLNYILFGLQHVWRRVRLDDWTPSLSDAQWRNFLMDILGQTVSNSDFKVFKDREIRDVLAIFLNAVVPFGVCAGSEKQGGMHEVGMSPVMLAVNHVTSMNVEGHTKDLINYWRHIELNSGDRLCFRLGMMPMPNDTPLLTATLNHFYKRIIKVDFTPCMIVGGEIDRDFFVIIPDVMPYRVDLRKLSMDPSSVEYEKLQQSKSVWYVGTTQQHYKMMFGMNAMHYFLDDEVFMRGALLQANFCPMPLDWAYEDDDMENAEGVMLESSAKRFKLPSVQAPMEAPKKRFELPSVSCCKDSVSAPVVESMVPEKVQQSKVKKQVAKAVGTAVKKSVVVVGDKE</sequence>
<organism evidence="1">
    <name type="scientific">Guillardia theta (strain CCMP2712)</name>
    <name type="common">Cryptophyte</name>
    <dbReference type="NCBI Taxonomy" id="905079"/>
    <lineage>
        <taxon>Eukaryota</taxon>
        <taxon>Cryptophyceae</taxon>
        <taxon>Pyrenomonadales</taxon>
        <taxon>Geminigeraceae</taxon>
        <taxon>Guillardia</taxon>
    </lineage>
</organism>
<gene>
    <name evidence="1" type="ORF">GUITHDRAFT_121630</name>
</gene>
<reference evidence="1 3" key="1">
    <citation type="journal article" date="2012" name="Nature">
        <title>Algal genomes reveal evolutionary mosaicism and the fate of nucleomorphs.</title>
        <authorList>
            <consortium name="DOE Joint Genome Institute"/>
            <person name="Curtis B.A."/>
            <person name="Tanifuji G."/>
            <person name="Burki F."/>
            <person name="Gruber A."/>
            <person name="Irimia M."/>
            <person name="Maruyama S."/>
            <person name="Arias M.C."/>
            <person name="Ball S.G."/>
            <person name="Gile G.H."/>
            <person name="Hirakawa Y."/>
            <person name="Hopkins J.F."/>
            <person name="Kuo A."/>
            <person name="Rensing S.A."/>
            <person name="Schmutz J."/>
            <person name="Symeonidi A."/>
            <person name="Elias M."/>
            <person name="Eveleigh R.J."/>
            <person name="Herman E.K."/>
            <person name="Klute M.J."/>
            <person name="Nakayama T."/>
            <person name="Obornik M."/>
            <person name="Reyes-Prieto A."/>
            <person name="Armbrust E.V."/>
            <person name="Aves S.J."/>
            <person name="Beiko R.G."/>
            <person name="Coutinho P."/>
            <person name="Dacks J.B."/>
            <person name="Durnford D.G."/>
            <person name="Fast N.M."/>
            <person name="Green B.R."/>
            <person name="Grisdale C.J."/>
            <person name="Hempel F."/>
            <person name="Henrissat B."/>
            <person name="Hoppner M.P."/>
            <person name="Ishida K."/>
            <person name="Kim E."/>
            <person name="Koreny L."/>
            <person name="Kroth P.G."/>
            <person name="Liu Y."/>
            <person name="Malik S.B."/>
            <person name="Maier U.G."/>
            <person name="McRose D."/>
            <person name="Mock T."/>
            <person name="Neilson J.A."/>
            <person name="Onodera N.T."/>
            <person name="Poole A.M."/>
            <person name="Pritham E.J."/>
            <person name="Richards T.A."/>
            <person name="Rocap G."/>
            <person name="Roy S.W."/>
            <person name="Sarai C."/>
            <person name="Schaack S."/>
            <person name="Shirato S."/>
            <person name="Slamovits C.H."/>
            <person name="Spencer D.F."/>
            <person name="Suzuki S."/>
            <person name="Worden A.Z."/>
            <person name="Zauner S."/>
            <person name="Barry K."/>
            <person name="Bell C."/>
            <person name="Bharti A.K."/>
            <person name="Crow J.A."/>
            <person name="Grimwood J."/>
            <person name="Kramer R."/>
            <person name="Lindquist E."/>
            <person name="Lucas S."/>
            <person name="Salamov A."/>
            <person name="McFadden G.I."/>
            <person name="Lane C.E."/>
            <person name="Keeling P.J."/>
            <person name="Gray M.W."/>
            <person name="Grigoriev I.V."/>
            <person name="Archibald J.M."/>
        </authorList>
    </citation>
    <scope>NUCLEOTIDE SEQUENCE</scope>
    <source>
        <strain evidence="1 3">CCMP2712</strain>
    </source>
</reference>
<evidence type="ECO:0000313" key="3">
    <source>
        <dbReference type="Proteomes" id="UP000011087"/>
    </source>
</evidence>
<reference evidence="2" key="3">
    <citation type="submission" date="2016-03" db="UniProtKB">
        <authorList>
            <consortium name="EnsemblProtists"/>
        </authorList>
    </citation>
    <scope>IDENTIFICATION</scope>
</reference>
<proteinExistence type="predicted"/>
<reference evidence="3" key="2">
    <citation type="submission" date="2012-11" db="EMBL/GenBank/DDBJ databases">
        <authorList>
            <person name="Kuo A."/>
            <person name="Curtis B.A."/>
            <person name="Tanifuji G."/>
            <person name="Burki F."/>
            <person name="Gruber A."/>
            <person name="Irimia M."/>
            <person name="Maruyama S."/>
            <person name="Arias M.C."/>
            <person name="Ball S.G."/>
            <person name="Gile G.H."/>
            <person name="Hirakawa Y."/>
            <person name="Hopkins J.F."/>
            <person name="Rensing S.A."/>
            <person name="Schmutz J."/>
            <person name="Symeonidi A."/>
            <person name="Elias M."/>
            <person name="Eveleigh R.J."/>
            <person name="Herman E.K."/>
            <person name="Klute M.J."/>
            <person name="Nakayama T."/>
            <person name="Obornik M."/>
            <person name="Reyes-Prieto A."/>
            <person name="Armbrust E.V."/>
            <person name="Aves S.J."/>
            <person name="Beiko R.G."/>
            <person name="Coutinho P."/>
            <person name="Dacks J.B."/>
            <person name="Durnford D.G."/>
            <person name="Fast N.M."/>
            <person name="Green B.R."/>
            <person name="Grisdale C."/>
            <person name="Hempe F."/>
            <person name="Henrissat B."/>
            <person name="Hoppner M.P."/>
            <person name="Ishida K.-I."/>
            <person name="Kim E."/>
            <person name="Koreny L."/>
            <person name="Kroth P.G."/>
            <person name="Liu Y."/>
            <person name="Malik S.-B."/>
            <person name="Maier U.G."/>
            <person name="McRose D."/>
            <person name="Mock T."/>
            <person name="Neilson J.A."/>
            <person name="Onodera N.T."/>
            <person name="Poole A.M."/>
            <person name="Pritham E.J."/>
            <person name="Richards T.A."/>
            <person name="Rocap G."/>
            <person name="Roy S.W."/>
            <person name="Sarai C."/>
            <person name="Schaack S."/>
            <person name="Shirato S."/>
            <person name="Slamovits C.H."/>
            <person name="Spencer D.F."/>
            <person name="Suzuki S."/>
            <person name="Worden A.Z."/>
            <person name="Zauner S."/>
            <person name="Barry K."/>
            <person name="Bell C."/>
            <person name="Bharti A.K."/>
            <person name="Crow J.A."/>
            <person name="Grimwood J."/>
            <person name="Kramer R."/>
            <person name="Lindquist E."/>
            <person name="Lucas S."/>
            <person name="Salamov A."/>
            <person name="McFadden G.I."/>
            <person name="Lane C.E."/>
            <person name="Keeling P.J."/>
            <person name="Gray M.W."/>
            <person name="Grigoriev I.V."/>
            <person name="Archibald J.M."/>
        </authorList>
    </citation>
    <scope>NUCLEOTIDE SEQUENCE</scope>
    <source>
        <strain evidence="3">CCMP2712</strain>
    </source>
</reference>
<evidence type="ECO:0000313" key="2">
    <source>
        <dbReference type="EnsemblProtists" id="EKX32207"/>
    </source>
</evidence>
<protein>
    <submittedName>
        <fullName evidence="1 2">Uncharacterized protein</fullName>
    </submittedName>
</protein>
<dbReference type="KEGG" id="gtt:GUITHDRAFT_121630"/>
<dbReference type="PaxDb" id="55529-EKX32207"/>
<evidence type="ECO:0000313" key="1">
    <source>
        <dbReference type="EMBL" id="EKX32207.1"/>
    </source>
</evidence>
<keyword evidence="3" id="KW-1185">Reference proteome</keyword>